<dbReference type="Gene3D" id="3.30.1950.10">
    <property type="entry name" value="wza like domain"/>
    <property type="match status" value="1"/>
</dbReference>
<keyword evidence="10" id="KW-0626">Porin</keyword>
<organism evidence="19 20">
    <name type="scientific">Hymenobacter setariae</name>
    <dbReference type="NCBI Taxonomy" id="2594794"/>
    <lineage>
        <taxon>Bacteria</taxon>
        <taxon>Pseudomonadati</taxon>
        <taxon>Bacteroidota</taxon>
        <taxon>Cytophagia</taxon>
        <taxon>Cytophagales</taxon>
        <taxon>Hymenobacteraceae</taxon>
        <taxon>Hymenobacter</taxon>
    </lineage>
</organism>
<dbReference type="GO" id="GO:0009279">
    <property type="term" value="C:cell outer membrane"/>
    <property type="evidence" value="ECO:0007669"/>
    <property type="project" value="UniProtKB-SubCell"/>
</dbReference>
<evidence type="ECO:0000256" key="9">
    <source>
        <dbReference type="ARBA" id="ARBA00023065"/>
    </source>
</evidence>
<keyword evidence="8" id="KW-0625">Polysaccharide transport</keyword>
<keyword evidence="5 19" id="KW-0762">Sugar transport</keyword>
<evidence type="ECO:0000256" key="14">
    <source>
        <dbReference type="ARBA" id="ARBA00023288"/>
    </source>
</evidence>
<dbReference type="GO" id="GO:0046930">
    <property type="term" value="C:pore complex"/>
    <property type="evidence" value="ECO:0007669"/>
    <property type="project" value="UniProtKB-KW"/>
</dbReference>
<dbReference type="Pfam" id="PF02563">
    <property type="entry name" value="Poly_export"/>
    <property type="match status" value="1"/>
</dbReference>
<evidence type="ECO:0000313" key="20">
    <source>
        <dbReference type="Proteomes" id="UP000317624"/>
    </source>
</evidence>
<keyword evidence="9" id="KW-0406">Ion transport</keyword>
<gene>
    <name evidence="19" type="ORF">FNT36_08700</name>
</gene>
<comment type="subcellular location">
    <subcellularLocation>
        <location evidence="1">Cell outer membrane</location>
        <topology evidence="1">Multi-pass membrane protein</topology>
    </subcellularLocation>
</comment>
<evidence type="ECO:0000256" key="6">
    <source>
        <dbReference type="ARBA" id="ARBA00022692"/>
    </source>
</evidence>
<name>A0A558BYB9_9BACT</name>
<keyword evidence="12" id="KW-0564">Palmitate</keyword>
<keyword evidence="11 15" id="KW-0472">Membrane</keyword>
<evidence type="ECO:0000256" key="4">
    <source>
        <dbReference type="ARBA" id="ARBA00022452"/>
    </source>
</evidence>
<evidence type="ECO:0000256" key="11">
    <source>
        <dbReference type="ARBA" id="ARBA00023136"/>
    </source>
</evidence>
<evidence type="ECO:0000256" key="2">
    <source>
        <dbReference type="ARBA" id="ARBA00009450"/>
    </source>
</evidence>
<feature type="transmembrane region" description="Helical" evidence="15">
    <location>
        <begin position="242"/>
        <end position="261"/>
    </location>
</feature>
<keyword evidence="3" id="KW-0813">Transport</keyword>
<dbReference type="PROSITE" id="PS51257">
    <property type="entry name" value="PROKAR_LIPOPROTEIN"/>
    <property type="match status" value="1"/>
</dbReference>
<evidence type="ECO:0000256" key="8">
    <source>
        <dbReference type="ARBA" id="ARBA00023047"/>
    </source>
</evidence>
<evidence type="ECO:0000256" key="12">
    <source>
        <dbReference type="ARBA" id="ARBA00023139"/>
    </source>
</evidence>
<evidence type="ECO:0000259" key="17">
    <source>
        <dbReference type="Pfam" id="PF02563"/>
    </source>
</evidence>
<evidence type="ECO:0000256" key="16">
    <source>
        <dbReference type="SAM" id="SignalP"/>
    </source>
</evidence>
<evidence type="ECO:0000256" key="13">
    <source>
        <dbReference type="ARBA" id="ARBA00023237"/>
    </source>
</evidence>
<protein>
    <submittedName>
        <fullName evidence="19">Sugar transporter</fullName>
    </submittedName>
</protein>
<feature type="chain" id="PRO_5035294006" evidence="16">
    <location>
        <begin position="21"/>
        <end position="263"/>
    </location>
</feature>
<dbReference type="InterPro" id="IPR054765">
    <property type="entry name" value="SLBB_dom"/>
</dbReference>
<dbReference type="PANTHER" id="PTHR33619">
    <property type="entry name" value="POLYSACCHARIDE EXPORT PROTEIN GFCE-RELATED"/>
    <property type="match status" value="1"/>
</dbReference>
<dbReference type="EMBL" id="VMRJ01000002">
    <property type="protein sequence ID" value="TVT41508.1"/>
    <property type="molecule type" value="Genomic_DNA"/>
</dbReference>
<dbReference type="InterPro" id="IPR049712">
    <property type="entry name" value="Poly_export"/>
</dbReference>
<dbReference type="GO" id="GO:0015159">
    <property type="term" value="F:polysaccharide transmembrane transporter activity"/>
    <property type="evidence" value="ECO:0007669"/>
    <property type="project" value="InterPro"/>
</dbReference>
<evidence type="ECO:0000256" key="7">
    <source>
        <dbReference type="ARBA" id="ARBA00022729"/>
    </source>
</evidence>
<evidence type="ECO:0000313" key="19">
    <source>
        <dbReference type="EMBL" id="TVT41508.1"/>
    </source>
</evidence>
<evidence type="ECO:0000256" key="5">
    <source>
        <dbReference type="ARBA" id="ARBA00022597"/>
    </source>
</evidence>
<sequence>MRLFFTYVVIVLLASSCASSRKLTYFSNLDSKSDYKTEIKNEIEPKIQVDDLLGITVSSLSAESNMLYNSGTVATPASTISTSIASSPTAARSGEGYLVDKSGEVNLPVLGKIKLAGLTKEQAAEKLTDEVKKTVKNPTVNVRFLNFKITVIGEVNRPATFTVPTEKITVLEALGLAGDMTAYGRRENVLLIREKDGIRSAIRVDFTNKDLLSSPYFYLQQNDVVYVEPVKSKELQGSSSSFYLPIISVAASVISVLVFALTR</sequence>
<dbReference type="InterPro" id="IPR003715">
    <property type="entry name" value="Poly_export_N"/>
</dbReference>
<dbReference type="PANTHER" id="PTHR33619:SF3">
    <property type="entry name" value="POLYSACCHARIDE EXPORT PROTEIN GFCE-RELATED"/>
    <property type="match status" value="1"/>
</dbReference>
<keyword evidence="6 15" id="KW-0812">Transmembrane</keyword>
<evidence type="ECO:0000256" key="15">
    <source>
        <dbReference type="SAM" id="Phobius"/>
    </source>
</evidence>
<dbReference type="GO" id="GO:0015288">
    <property type="term" value="F:porin activity"/>
    <property type="evidence" value="ECO:0007669"/>
    <property type="project" value="UniProtKB-KW"/>
</dbReference>
<feature type="signal peptide" evidence="16">
    <location>
        <begin position="1"/>
        <end position="20"/>
    </location>
</feature>
<keyword evidence="13" id="KW-0998">Cell outer membrane</keyword>
<evidence type="ECO:0000256" key="3">
    <source>
        <dbReference type="ARBA" id="ARBA00022448"/>
    </source>
</evidence>
<proteinExistence type="inferred from homology"/>
<reference evidence="19 20" key="1">
    <citation type="submission" date="2019-07" db="EMBL/GenBank/DDBJ databases">
        <title>Hymenobacter sp. straun FUR1 Genome sequencing and assembly.</title>
        <authorList>
            <person name="Chhetri G."/>
        </authorList>
    </citation>
    <scope>NUCLEOTIDE SEQUENCE [LARGE SCALE GENOMIC DNA]</scope>
    <source>
        <strain evidence="19 20">Fur1</strain>
    </source>
</reference>
<keyword evidence="20" id="KW-1185">Reference proteome</keyword>
<feature type="domain" description="Polysaccharide export protein N-terminal" evidence="17">
    <location>
        <begin position="46"/>
        <end position="144"/>
    </location>
</feature>
<dbReference type="OrthoDB" id="193635at2"/>
<keyword evidence="15" id="KW-1133">Transmembrane helix</keyword>
<evidence type="ECO:0000256" key="1">
    <source>
        <dbReference type="ARBA" id="ARBA00004571"/>
    </source>
</evidence>
<keyword evidence="7 16" id="KW-0732">Signal</keyword>
<evidence type="ECO:0000256" key="10">
    <source>
        <dbReference type="ARBA" id="ARBA00023114"/>
    </source>
</evidence>
<keyword evidence="4" id="KW-1134">Transmembrane beta strand</keyword>
<accession>A0A558BYB9</accession>
<feature type="domain" description="SLBB" evidence="18">
    <location>
        <begin position="148"/>
        <end position="227"/>
    </location>
</feature>
<comment type="caution">
    <text evidence="19">The sequence shown here is derived from an EMBL/GenBank/DDBJ whole genome shotgun (WGS) entry which is preliminary data.</text>
</comment>
<dbReference type="AlphaFoldDB" id="A0A558BYB9"/>
<dbReference type="Pfam" id="PF22461">
    <property type="entry name" value="SLBB_2"/>
    <property type="match status" value="1"/>
</dbReference>
<dbReference type="Gene3D" id="3.10.560.10">
    <property type="entry name" value="Outer membrane lipoprotein wza domain like"/>
    <property type="match status" value="1"/>
</dbReference>
<keyword evidence="14" id="KW-0449">Lipoprotein</keyword>
<dbReference type="GO" id="GO:0006811">
    <property type="term" value="P:monoatomic ion transport"/>
    <property type="evidence" value="ECO:0007669"/>
    <property type="project" value="UniProtKB-KW"/>
</dbReference>
<comment type="similarity">
    <text evidence="2">Belongs to the BexD/CtrA/VexA family.</text>
</comment>
<evidence type="ECO:0000259" key="18">
    <source>
        <dbReference type="Pfam" id="PF22461"/>
    </source>
</evidence>
<dbReference type="Proteomes" id="UP000317624">
    <property type="component" value="Unassembled WGS sequence"/>
</dbReference>